<sequence length="78" mass="9049">MYWSFIATNIENIREAAYGSKVKNPVEGIYLHVVATNEDGENVIEVSYNSILNLEFPYPTTLLRIMMWSMYNTNKVLK</sequence>
<dbReference type="EMBL" id="LWDX02036165">
    <property type="protein sequence ID" value="OEL25819.1"/>
    <property type="molecule type" value="Genomic_DNA"/>
</dbReference>
<evidence type="ECO:0000313" key="1">
    <source>
        <dbReference type="EMBL" id="OEL25819.1"/>
    </source>
</evidence>
<proteinExistence type="predicted"/>
<comment type="caution">
    <text evidence="1">The sequence shown here is derived from an EMBL/GenBank/DDBJ whole genome shotgun (WGS) entry which is preliminary data.</text>
</comment>
<dbReference type="Proteomes" id="UP000095767">
    <property type="component" value="Unassembled WGS sequence"/>
</dbReference>
<evidence type="ECO:0000313" key="2">
    <source>
        <dbReference type="Proteomes" id="UP000095767"/>
    </source>
</evidence>
<organism evidence="1 2">
    <name type="scientific">Dichanthelium oligosanthes</name>
    <dbReference type="NCBI Taxonomy" id="888268"/>
    <lineage>
        <taxon>Eukaryota</taxon>
        <taxon>Viridiplantae</taxon>
        <taxon>Streptophyta</taxon>
        <taxon>Embryophyta</taxon>
        <taxon>Tracheophyta</taxon>
        <taxon>Spermatophyta</taxon>
        <taxon>Magnoliopsida</taxon>
        <taxon>Liliopsida</taxon>
        <taxon>Poales</taxon>
        <taxon>Poaceae</taxon>
        <taxon>PACMAD clade</taxon>
        <taxon>Panicoideae</taxon>
        <taxon>Panicodae</taxon>
        <taxon>Paniceae</taxon>
        <taxon>Dichantheliinae</taxon>
        <taxon>Dichanthelium</taxon>
    </lineage>
</organism>
<keyword evidence="2" id="KW-1185">Reference proteome</keyword>
<gene>
    <name evidence="1" type="ORF">BAE44_0013162</name>
</gene>
<reference evidence="1 2" key="1">
    <citation type="submission" date="2016-09" db="EMBL/GenBank/DDBJ databases">
        <title>The draft genome of Dichanthelium oligosanthes: A C3 panicoid grass species.</title>
        <authorList>
            <person name="Studer A.J."/>
            <person name="Schnable J.C."/>
            <person name="Brutnell T.P."/>
        </authorList>
    </citation>
    <scope>NUCLEOTIDE SEQUENCE [LARGE SCALE GENOMIC DNA]</scope>
    <source>
        <strain evidence="2">cv. Kellogg 1175</strain>
        <tissue evidence="1">Leaf</tissue>
    </source>
</reference>
<protein>
    <submittedName>
        <fullName evidence="1">Uncharacterized protein</fullName>
    </submittedName>
</protein>
<name>A0A1E5VL36_9POAL</name>
<accession>A0A1E5VL36</accession>
<dbReference type="STRING" id="888268.A0A1E5VL36"/>
<dbReference type="AlphaFoldDB" id="A0A1E5VL36"/>